<dbReference type="CDD" id="cd13915">
    <property type="entry name" value="CuRO_HCO_II_like_2"/>
    <property type="match status" value="1"/>
</dbReference>
<dbReference type="InterPro" id="IPR009056">
    <property type="entry name" value="Cyt_c-like_dom"/>
</dbReference>
<keyword evidence="4" id="KW-0813">Transport</keyword>
<dbReference type="InterPro" id="IPR036909">
    <property type="entry name" value="Cyt_c-like_dom_sf"/>
</dbReference>
<comment type="catalytic activity">
    <reaction evidence="17">
        <text>4 Fe(II)-[cytochrome c] + O2 + 8 H(+)(in) = 4 Fe(III)-[cytochrome c] + 2 H2O + 4 H(+)(out)</text>
        <dbReference type="Rhea" id="RHEA:11436"/>
        <dbReference type="Rhea" id="RHEA-COMP:10350"/>
        <dbReference type="Rhea" id="RHEA-COMP:14399"/>
        <dbReference type="ChEBI" id="CHEBI:15377"/>
        <dbReference type="ChEBI" id="CHEBI:15378"/>
        <dbReference type="ChEBI" id="CHEBI:15379"/>
        <dbReference type="ChEBI" id="CHEBI:29033"/>
        <dbReference type="ChEBI" id="CHEBI:29034"/>
        <dbReference type="EC" id="7.1.1.9"/>
    </reaction>
</comment>
<dbReference type="PROSITE" id="PS00078">
    <property type="entry name" value="COX2"/>
    <property type="match status" value="1"/>
</dbReference>
<dbReference type="PANTHER" id="PTHR22888">
    <property type="entry name" value="CYTOCHROME C OXIDASE, SUBUNIT II"/>
    <property type="match status" value="1"/>
</dbReference>
<keyword evidence="14 19" id="KW-0472">Membrane</keyword>
<dbReference type="InterPro" id="IPR036257">
    <property type="entry name" value="Cyt_c_oxidase_su2_TM_sf"/>
</dbReference>
<comment type="function">
    <text evidence="15">Subunits I and II form the functional core of the enzyme complex. Electrons originating in cytochrome c are transferred via heme a and Cu(A) to the binuclear center formed by heme a3 and Cu(B).</text>
</comment>
<dbReference type="PROSITE" id="PS51007">
    <property type="entry name" value="CYTC"/>
    <property type="match status" value="1"/>
</dbReference>
<sequence>MSFAIHFAPPEASSVAGKVDVLFYGVLAFSTALTLLLTGLVVYYAVKYRAGTSADRTGARGRSLPLEIGWTGASLVVAFIIFAWGAELYVYRDQPPADALEIAGLGKQWMWTFRHAGGQREINELHVPAGKAVVVSLASQDVIHSFYVPAFRLKQDAVPGRTTHLWFIADKPGRYHLFCAEYCGTQHSEMGGWVTVMPPEQFAQWLAAQGQDESLAEGGARLFRALGCSGCHGPSSKVRAPDLAGVYGKPVALSDRQTVVADEAYLRDSILQPAKQIAAGYDPIMPSFDGLIDESELQMLVAYLKSLSASSPGRSETSQ</sequence>
<evidence type="ECO:0000256" key="1">
    <source>
        <dbReference type="ARBA" id="ARBA00004141"/>
    </source>
</evidence>
<evidence type="ECO:0000313" key="22">
    <source>
        <dbReference type="EMBL" id="CDX11868.1"/>
    </source>
</evidence>
<protein>
    <recommendedName>
        <fullName evidence="3">cytochrome-c oxidase</fullName>
        <ecNumber evidence="3">7.1.1.9</ecNumber>
    </recommendedName>
    <alternativeName>
        <fullName evidence="16">Cytochrome aa3 subunit 2</fullName>
    </alternativeName>
</protein>
<evidence type="ECO:0000256" key="8">
    <source>
        <dbReference type="ARBA" id="ARBA00022723"/>
    </source>
</evidence>
<dbReference type="EC" id="7.1.1.9" evidence="3"/>
<dbReference type="Gene3D" id="1.10.760.10">
    <property type="entry name" value="Cytochrome c-like domain"/>
    <property type="match status" value="1"/>
</dbReference>
<keyword evidence="10" id="KW-0249">Electron transport</keyword>
<feature type="transmembrane region" description="Helical" evidence="19">
    <location>
        <begin position="67"/>
        <end position="86"/>
    </location>
</feature>
<dbReference type="AlphaFoldDB" id="A0A090EXR0"/>
<dbReference type="Pfam" id="PF00034">
    <property type="entry name" value="Cytochrom_C"/>
    <property type="match status" value="1"/>
</dbReference>
<evidence type="ECO:0000256" key="12">
    <source>
        <dbReference type="ARBA" id="ARBA00023004"/>
    </source>
</evidence>
<dbReference type="InterPro" id="IPR001505">
    <property type="entry name" value="Copper_CuA"/>
</dbReference>
<keyword evidence="5 18" id="KW-0349">Heme</keyword>
<dbReference type="GO" id="GO:0020037">
    <property type="term" value="F:heme binding"/>
    <property type="evidence" value="ECO:0007669"/>
    <property type="project" value="InterPro"/>
</dbReference>
<evidence type="ECO:0000256" key="15">
    <source>
        <dbReference type="ARBA" id="ARBA00024688"/>
    </source>
</evidence>
<keyword evidence="9" id="KW-1278">Translocase</keyword>
<feature type="transmembrane region" description="Helical" evidence="19">
    <location>
        <begin position="21"/>
        <end position="46"/>
    </location>
</feature>
<evidence type="ECO:0000256" key="2">
    <source>
        <dbReference type="ARBA" id="ARBA00007866"/>
    </source>
</evidence>
<evidence type="ECO:0000256" key="16">
    <source>
        <dbReference type="ARBA" id="ARBA00031399"/>
    </source>
</evidence>
<dbReference type="GO" id="GO:0016020">
    <property type="term" value="C:membrane"/>
    <property type="evidence" value="ECO:0007669"/>
    <property type="project" value="UniProtKB-SubCell"/>
</dbReference>
<dbReference type="NCBIfam" id="TIGR02866">
    <property type="entry name" value="CoxB"/>
    <property type="match status" value="1"/>
</dbReference>
<keyword evidence="6" id="KW-0679">Respiratory chain</keyword>
<reference evidence="23" key="1">
    <citation type="submission" date="2014-08" db="EMBL/GenBank/DDBJ databases">
        <authorList>
            <person name="Moulin L."/>
        </authorList>
    </citation>
    <scope>NUCLEOTIDE SEQUENCE [LARGE SCALE GENOMIC DNA]</scope>
</reference>
<dbReference type="InterPro" id="IPR045187">
    <property type="entry name" value="CcO_II"/>
</dbReference>
<evidence type="ECO:0000256" key="17">
    <source>
        <dbReference type="ARBA" id="ARBA00047816"/>
    </source>
</evidence>
<dbReference type="InterPro" id="IPR008972">
    <property type="entry name" value="Cupredoxin"/>
</dbReference>
<evidence type="ECO:0000256" key="11">
    <source>
        <dbReference type="ARBA" id="ARBA00022989"/>
    </source>
</evidence>
<keyword evidence="23" id="KW-1185">Reference proteome</keyword>
<feature type="domain" description="Cytochrome c" evidence="21">
    <location>
        <begin position="214"/>
        <end position="308"/>
    </location>
</feature>
<comment type="similarity">
    <text evidence="2">Belongs to the cytochrome c oxidase subunit 2 family.</text>
</comment>
<dbReference type="EMBL" id="CCMZ01000003">
    <property type="protein sequence ID" value="CDX11868.1"/>
    <property type="molecule type" value="Genomic_DNA"/>
</dbReference>
<dbReference type="Proteomes" id="UP000045285">
    <property type="component" value="Unassembled WGS sequence"/>
</dbReference>
<evidence type="ECO:0000259" key="20">
    <source>
        <dbReference type="PROSITE" id="PS50857"/>
    </source>
</evidence>
<evidence type="ECO:0000256" key="6">
    <source>
        <dbReference type="ARBA" id="ARBA00022660"/>
    </source>
</evidence>
<dbReference type="PANTHER" id="PTHR22888:SF9">
    <property type="entry name" value="CYTOCHROME C OXIDASE SUBUNIT 2"/>
    <property type="match status" value="1"/>
</dbReference>
<evidence type="ECO:0000256" key="13">
    <source>
        <dbReference type="ARBA" id="ARBA00023008"/>
    </source>
</evidence>
<dbReference type="InterPro" id="IPR014222">
    <property type="entry name" value="Cyt_c_oxidase_su2"/>
</dbReference>
<comment type="subcellular location">
    <subcellularLocation>
        <location evidence="1">Membrane</location>
        <topology evidence="1">Multi-pass membrane protein</topology>
    </subcellularLocation>
</comment>
<evidence type="ECO:0000256" key="7">
    <source>
        <dbReference type="ARBA" id="ARBA00022692"/>
    </source>
</evidence>
<dbReference type="PROSITE" id="PS50857">
    <property type="entry name" value="COX2_CUA"/>
    <property type="match status" value="1"/>
</dbReference>
<keyword evidence="12 18" id="KW-0408">Iron</keyword>
<dbReference type="Gene3D" id="2.60.40.420">
    <property type="entry name" value="Cupredoxins - blue copper proteins"/>
    <property type="match status" value="1"/>
</dbReference>
<dbReference type="SUPFAM" id="SSF46626">
    <property type="entry name" value="Cytochrome c"/>
    <property type="match status" value="1"/>
</dbReference>
<dbReference type="SUPFAM" id="SSF81464">
    <property type="entry name" value="Cytochrome c oxidase subunit II-like, transmembrane region"/>
    <property type="match status" value="1"/>
</dbReference>
<dbReference type="GO" id="GO:0042773">
    <property type="term" value="P:ATP synthesis coupled electron transport"/>
    <property type="evidence" value="ECO:0007669"/>
    <property type="project" value="TreeGrafter"/>
</dbReference>
<dbReference type="Gene3D" id="1.10.287.90">
    <property type="match status" value="1"/>
</dbReference>
<dbReference type="GO" id="GO:0005507">
    <property type="term" value="F:copper ion binding"/>
    <property type="evidence" value="ECO:0007669"/>
    <property type="project" value="InterPro"/>
</dbReference>
<evidence type="ECO:0000256" key="14">
    <source>
        <dbReference type="ARBA" id="ARBA00023136"/>
    </source>
</evidence>
<keyword evidence="11 19" id="KW-1133">Transmembrane helix</keyword>
<name>A0A090EXR0_MESPL</name>
<feature type="domain" description="Cytochrome oxidase subunit II copper A binding" evidence="20">
    <location>
        <begin position="97"/>
        <end position="208"/>
    </location>
</feature>
<accession>A0A090EXR0</accession>
<keyword evidence="8 18" id="KW-0479">Metal-binding</keyword>
<evidence type="ECO:0000256" key="19">
    <source>
        <dbReference type="SAM" id="Phobius"/>
    </source>
</evidence>
<dbReference type="GO" id="GO:0004129">
    <property type="term" value="F:cytochrome-c oxidase activity"/>
    <property type="evidence" value="ECO:0007669"/>
    <property type="project" value="UniProtKB-EC"/>
</dbReference>
<evidence type="ECO:0000259" key="21">
    <source>
        <dbReference type="PROSITE" id="PS51007"/>
    </source>
</evidence>
<keyword evidence="13" id="KW-0186">Copper</keyword>
<gene>
    <name evidence="22" type="ORF">MPL3356_110207</name>
</gene>
<evidence type="ECO:0000256" key="3">
    <source>
        <dbReference type="ARBA" id="ARBA00012949"/>
    </source>
</evidence>
<evidence type="ECO:0000256" key="5">
    <source>
        <dbReference type="ARBA" id="ARBA00022617"/>
    </source>
</evidence>
<dbReference type="SUPFAM" id="SSF49503">
    <property type="entry name" value="Cupredoxins"/>
    <property type="match status" value="1"/>
</dbReference>
<proteinExistence type="inferred from homology"/>
<evidence type="ECO:0000256" key="4">
    <source>
        <dbReference type="ARBA" id="ARBA00022448"/>
    </source>
</evidence>
<evidence type="ECO:0000256" key="9">
    <source>
        <dbReference type="ARBA" id="ARBA00022967"/>
    </source>
</evidence>
<dbReference type="InterPro" id="IPR002429">
    <property type="entry name" value="CcO_II-like_C"/>
</dbReference>
<evidence type="ECO:0000313" key="23">
    <source>
        <dbReference type="Proteomes" id="UP000045285"/>
    </source>
</evidence>
<evidence type="ECO:0000256" key="10">
    <source>
        <dbReference type="ARBA" id="ARBA00022982"/>
    </source>
</evidence>
<keyword evidence="7 19" id="KW-0812">Transmembrane</keyword>
<dbReference type="Pfam" id="PF00116">
    <property type="entry name" value="COX2"/>
    <property type="match status" value="1"/>
</dbReference>
<evidence type="ECO:0000256" key="18">
    <source>
        <dbReference type="PROSITE-ProRule" id="PRU00433"/>
    </source>
</evidence>
<dbReference type="GO" id="GO:0016491">
    <property type="term" value="F:oxidoreductase activity"/>
    <property type="evidence" value="ECO:0007669"/>
    <property type="project" value="InterPro"/>
</dbReference>
<organism evidence="22 23">
    <name type="scientific">Mesorhizobium plurifarium</name>
    <dbReference type="NCBI Taxonomy" id="69974"/>
    <lineage>
        <taxon>Bacteria</taxon>
        <taxon>Pseudomonadati</taxon>
        <taxon>Pseudomonadota</taxon>
        <taxon>Alphaproteobacteria</taxon>
        <taxon>Hyphomicrobiales</taxon>
        <taxon>Phyllobacteriaceae</taxon>
        <taxon>Mesorhizobium</taxon>
    </lineage>
</organism>